<dbReference type="SUPFAM" id="SSF52972">
    <property type="entry name" value="ITPase-like"/>
    <property type="match status" value="1"/>
</dbReference>
<reference evidence="13" key="1">
    <citation type="submission" date="2020-02" db="EMBL/GenBank/DDBJ databases">
        <authorList>
            <person name="Meier V. D."/>
        </authorList>
    </citation>
    <scope>NUCLEOTIDE SEQUENCE</scope>
    <source>
        <strain evidence="13">AVDCRST_MAG40</strain>
    </source>
</reference>
<evidence type="ECO:0000256" key="6">
    <source>
        <dbReference type="ARBA" id="ARBA00023080"/>
    </source>
</evidence>
<dbReference type="InterPro" id="IPR050299">
    <property type="entry name" value="YjjX_NTPase"/>
</dbReference>
<dbReference type="PANTHER" id="PTHR34699:SF2">
    <property type="entry name" value="NON-CANONICAL PURINE NTP PHOSPHATASE_PRRC1 DOMAIN-CONTAINING PROTEIN"/>
    <property type="match status" value="1"/>
</dbReference>
<comment type="similarity">
    <text evidence="10 11">Belongs to the YjjX NTPase family.</text>
</comment>
<dbReference type="AlphaFoldDB" id="A0A6J4M4K5"/>
<feature type="binding site" evidence="11">
    <location>
        <position position="129"/>
    </location>
    <ligand>
        <name>Mg(2+)</name>
        <dbReference type="ChEBI" id="CHEBI:18420"/>
    </ligand>
</feature>
<proteinExistence type="inferred from homology"/>
<name>A0A6J4M4K5_9BACT</name>
<dbReference type="HAMAP" id="MF_00648">
    <property type="entry name" value="Non_canon_purine_NTPase_YjjX"/>
    <property type="match status" value="1"/>
</dbReference>
<comment type="subunit">
    <text evidence="11">Homodimer.</text>
</comment>
<dbReference type="PANTHER" id="PTHR34699">
    <property type="match status" value="1"/>
</dbReference>
<keyword evidence="4 11" id="KW-0378">Hydrolase</keyword>
<dbReference type="GO" id="GO:0000166">
    <property type="term" value="F:nucleotide binding"/>
    <property type="evidence" value="ECO:0007669"/>
    <property type="project" value="UniProtKB-KW"/>
</dbReference>
<feature type="binding site" evidence="11">
    <location>
        <begin position="129"/>
        <end position="130"/>
    </location>
    <ligand>
        <name>substrate</name>
    </ligand>
</feature>
<evidence type="ECO:0000313" key="13">
    <source>
        <dbReference type="EMBL" id="CAA9348720.1"/>
    </source>
</evidence>
<dbReference type="InterPro" id="IPR029001">
    <property type="entry name" value="ITPase-like_fam"/>
</dbReference>
<dbReference type="GO" id="GO:0009117">
    <property type="term" value="P:nucleotide metabolic process"/>
    <property type="evidence" value="ECO:0007669"/>
    <property type="project" value="UniProtKB-KW"/>
</dbReference>
<evidence type="ECO:0000256" key="5">
    <source>
        <dbReference type="ARBA" id="ARBA00022842"/>
    </source>
</evidence>
<dbReference type="EMBL" id="CADCTX010000774">
    <property type="protein sequence ID" value="CAA9348720.1"/>
    <property type="molecule type" value="Genomic_DNA"/>
</dbReference>
<keyword evidence="3 11" id="KW-0547">Nucleotide-binding</keyword>
<evidence type="ECO:0000256" key="10">
    <source>
        <dbReference type="ARBA" id="ARBA00060855"/>
    </source>
</evidence>
<evidence type="ECO:0000256" key="8">
    <source>
        <dbReference type="ARBA" id="ARBA00048174"/>
    </source>
</evidence>
<dbReference type="FunFam" id="3.90.950.10:FF:000002">
    <property type="entry name" value="Inosine/xanthosine triphosphatase"/>
    <property type="match status" value="1"/>
</dbReference>
<dbReference type="EC" id="3.6.1.73" evidence="11"/>
<evidence type="ECO:0000256" key="9">
    <source>
        <dbReference type="ARBA" id="ARBA00048781"/>
    </source>
</evidence>
<keyword evidence="6 11" id="KW-0546">Nucleotide metabolism</keyword>
<comment type="catalytic activity">
    <reaction evidence="9 11">
        <text>XTP + H2O = XDP + phosphate + H(+)</text>
        <dbReference type="Rhea" id="RHEA:28406"/>
        <dbReference type="ChEBI" id="CHEBI:15377"/>
        <dbReference type="ChEBI" id="CHEBI:15378"/>
        <dbReference type="ChEBI" id="CHEBI:43474"/>
        <dbReference type="ChEBI" id="CHEBI:59884"/>
        <dbReference type="ChEBI" id="CHEBI:61314"/>
        <dbReference type="EC" id="3.6.1.73"/>
    </reaction>
</comment>
<evidence type="ECO:0000259" key="12">
    <source>
        <dbReference type="Pfam" id="PF01931"/>
    </source>
</evidence>
<dbReference type="GO" id="GO:0103023">
    <property type="term" value="F:ITPase activity"/>
    <property type="evidence" value="ECO:0007669"/>
    <property type="project" value="UniProtKB-EC"/>
</dbReference>
<evidence type="ECO:0000256" key="4">
    <source>
        <dbReference type="ARBA" id="ARBA00022801"/>
    </source>
</evidence>
<organism evidence="13">
    <name type="scientific">uncultured Gemmatimonadaceae bacterium</name>
    <dbReference type="NCBI Taxonomy" id="246130"/>
    <lineage>
        <taxon>Bacteria</taxon>
        <taxon>Pseudomonadati</taxon>
        <taxon>Gemmatimonadota</taxon>
        <taxon>Gemmatimonadia</taxon>
        <taxon>Gemmatimonadales</taxon>
        <taxon>Gemmatimonadaceae</taxon>
        <taxon>environmental samples</taxon>
    </lineage>
</organism>
<keyword evidence="7 11" id="KW-0464">Manganese</keyword>
<evidence type="ECO:0000256" key="11">
    <source>
        <dbReference type="HAMAP-Rule" id="MF_00648"/>
    </source>
</evidence>
<evidence type="ECO:0000256" key="7">
    <source>
        <dbReference type="ARBA" id="ARBA00023211"/>
    </source>
</evidence>
<comment type="function">
    <text evidence="11">Phosphatase that hydrolyzes non-canonical purine nucleotides such as XTP and ITP to their respective diphosphate derivatives. Probably excludes non-canonical purines from DNA/RNA precursor pool, thus preventing their incorporation into DNA/RNA and avoiding chromosomal lesions.</text>
</comment>
<dbReference type="GO" id="GO:0046872">
    <property type="term" value="F:metal ion binding"/>
    <property type="evidence" value="ECO:0007669"/>
    <property type="project" value="UniProtKB-KW"/>
</dbReference>
<dbReference type="Pfam" id="PF01931">
    <property type="entry name" value="NTPase_I-T"/>
    <property type="match status" value="1"/>
</dbReference>
<protein>
    <recommendedName>
        <fullName evidence="11">Probable inosine/xanthosine triphosphatase</fullName>
        <shortName evidence="11">ITPase/XTPase</shortName>
        <ecNumber evidence="11">3.6.1.73</ecNumber>
    </recommendedName>
    <alternativeName>
        <fullName evidence="11">Non-canonical purine NTP phosphatase</fullName>
    </alternativeName>
    <alternativeName>
        <fullName evidence="11">Non-standard purine NTP phosphatase</fullName>
    </alternativeName>
    <alternativeName>
        <fullName evidence="11">Nucleoside-triphosphate phosphatase</fullName>
        <shortName evidence="11">NTPase</shortName>
    </alternativeName>
</protein>
<keyword evidence="5 11" id="KW-0460">Magnesium</keyword>
<dbReference type="GO" id="GO:0006772">
    <property type="term" value="P:thiamine metabolic process"/>
    <property type="evidence" value="ECO:0007669"/>
    <property type="project" value="TreeGrafter"/>
</dbReference>
<feature type="domain" description="Non-canonical purine NTP phosphatase/PRRC1" evidence="12">
    <location>
        <begin position="70"/>
        <end position="232"/>
    </location>
</feature>
<dbReference type="Gene3D" id="3.90.950.10">
    <property type="match status" value="1"/>
</dbReference>
<evidence type="ECO:0000256" key="3">
    <source>
        <dbReference type="ARBA" id="ARBA00022741"/>
    </source>
</evidence>
<comment type="cofactor">
    <cofactor evidence="11">
        <name>Mg(2+)</name>
        <dbReference type="ChEBI" id="CHEBI:18420"/>
    </cofactor>
    <cofactor evidence="11">
        <name>Mn(2+)</name>
        <dbReference type="ChEBI" id="CHEBI:29035"/>
    </cofactor>
    <text evidence="11">Binds 1 divalent metal cation per subunit; can use either Mg(2+) or Mn(2+).</text>
</comment>
<evidence type="ECO:0000256" key="1">
    <source>
        <dbReference type="ARBA" id="ARBA00001936"/>
    </source>
</evidence>
<dbReference type="InterPro" id="IPR026533">
    <property type="entry name" value="NTPase/PRRC1"/>
</dbReference>
<comment type="caution">
    <text evidence="11">Lacks conserved residue(s) required for the propagation of feature annotation.</text>
</comment>
<comment type="catalytic activity">
    <reaction evidence="8 11">
        <text>ITP + H2O = IDP + phosphate + H(+)</text>
        <dbReference type="Rhea" id="RHEA:28330"/>
        <dbReference type="ChEBI" id="CHEBI:15377"/>
        <dbReference type="ChEBI" id="CHEBI:15378"/>
        <dbReference type="ChEBI" id="CHEBI:43474"/>
        <dbReference type="ChEBI" id="CHEBI:58280"/>
        <dbReference type="ChEBI" id="CHEBI:61402"/>
        <dbReference type="EC" id="3.6.1.73"/>
    </reaction>
</comment>
<gene>
    <name evidence="13" type="ORF">AVDCRST_MAG40-2782</name>
</gene>
<comment type="cofactor">
    <cofactor evidence="1">
        <name>Mn(2+)</name>
        <dbReference type="ChEBI" id="CHEBI:29035"/>
    </cofactor>
</comment>
<keyword evidence="2 11" id="KW-0479">Metal-binding</keyword>
<dbReference type="InterPro" id="IPR002786">
    <property type="entry name" value="Non_canon_purine_NTPase"/>
</dbReference>
<sequence length="238" mass="24427">MGSRTERSPFPLFHVLVLADPARRPQLERMSDGYVIPVVEVPLAAPDPITELLPAASAQLSLDVRLVAVGSLNPVKVGAVRAVVVPLAPGVAVTGVLVPSEVPSQPWGDEETIRGARARALGALAKLPDAELGVGIEGGVVDGEGGLRTCAWAVVASRGGPEGVGGSLALRLPAEVAALVRAGQELGEAMDAHVGASNTKQGPGAVGLLTAGLIDRQRAYETIVTYALAPFLAGEHWR</sequence>
<evidence type="ECO:0000256" key="2">
    <source>
        <dbReference type="ARBA" id="ARBA00022723"/>
    </source>
</evidence>
<accession>A0A6J4M4K5</accession>